<gene>
    <name evidence="9" type="ORF">CLG_B0231</name>
</gene>
<dbReference type="SUPFAM" id="SSF55920">
    <property type="entry name" value="Creatinase/aminopeptidase"/>
    <property type="match status" value="1"/>
</dbReference>
<comment type="cofactor">
    <cofactor evidence="2">
        <name>Mn(2+)</name>
        <dbReference type="ChEBI" id="CHEBI:29035"/>
    </cofactor>
</comment>
<keyword evidence="7" id="KW-0464">Manganese</keyword>
<dbReference type="GO" id="GO:0030145">
    <property type="term" value="F:manganese ion binding"/>
    <property type="evidence" value="ECO:0007669"/>
    <property type="project" value="InterPro"/>
</dbReference>
<reference evidence="9 10" key="1">
    <citation type="submission" date="2009-10" db="EMBL/GenBank/DDBJ databases">
        <authorList>
            <person name="Shrivastava S."/>
            <person name="Brinkac L.B."/>
            <person name="Brown J.L."/>
            <person name="Bruce D.B."/>
            <person name="Detter C."/>
            <person name="Green L.D."/>
            <person name="Munk C.A."/>
            <person name="Rogers Y.C."/>
            <person name="Tapia R."/>
            <person name="Saunders E.S."/>
            <person name="Sims D.R."/>
            <person name="Smith L.A."/>
            <person name="Smith T.J."/>
            <person name="Sutton G."/>
            <person name="Brettin T."/>
        </authorList>
    </citation>
    <scope>NUCLEOTIDE SEQUENCE [LARGE SCALE GENOMIC DNA]</scope>
    <source>
        <strain evidence="10">D str. 1873</strain>
    </source>
</reference>
<dbReference type="PANTHER" id="PTHR43226:SF4">
    <property type="entry name" value="XAA-PRO AMINOPEPTIDASE 3"/>
    <property type="match status" value="1"/>
</dbReference>
<evidence type="ECO:0000256" key="3">
    <source>
        <dbReference type="ARBA" id="ARBA00008766"/>
    </source>
</evidence>
<dbReference type="InterPro" id="IPR007865">
    <property type="entry name" value="Aminopep_P_N"/>
</dbReference>
<dbReference type="AlphaFoldDB" id="A0A9P2G933"/>
<feature type="domain" description="Aminopeptidase P N-terminal" evidence="8">
    <location>
        <begin position="1"/>
        <end position="137"/>
    </location>
</feature>
<keyword evidence="5" id="KW-0479">Metal-binding</keyword>
<dbReference type="GO" id="GO:0070006">
    <property type="term" value="F:metalloaminopeptidase activity"/>
    <property type="evidence" value="ECO:0007669"/>
    <property type="project" value="InterPro"/>
</dbReference>
<dbReference type="EC" id="3.4.11.9" evidence="4"/>
<keyword evidence="6" id="KW-0378">Hydrolase</keyword>
<proteinExistence type="inferred from homology"/>
<dbReference type="Pfam" id="PF05195">
    <property type="entry name" value="AMP_N"/>
    <property type="match status" value="1"/>
</dbReference>
<protein>
    <recommendedName>
        <fullName evidence="4">Xaa-Pro aminopeptidase</fullName>
        <ecNumber evidence="4">3.4.11.9</ecNumber>
    </recommendedName>
</protein>
<evidence type="ECO:0000256" key="5">
    <source>
        <dbReference type="ARBA" id="ARBA00022723"/>
    </source>
</evidence>
<evidence type="ECO:0000256" key="4">
    <source>
        <dbReference type="ARBA" id="ARBA00012574"/>
    </source>
</evidence>
<organism evidence="9 10">
    <name type="scientific">Clostridium botulinum D str. 1873</name>
    <dbReference type="NCBI Taxonomy" id="592027"/>
    <lineage>
        <taxon>Bacteria</taxon>
        <taxon>Bacillati</taxon>
        <taxon>Bacillota</taxon>
        <taxon>Clostridia</taxon>
        <taxon>Eubacteriales</taxon>
        <taxon>Clostridiaceae</taxon>
        <taxon>Clostridium</taxon>
    </lineage>
</organism>
<evidence type="ECO:0000256" key="2">
    <source>
        <dbReference type="ARBA" id="ARBA00001936"/>
    </source>
</evidence>
<dbReference type="InterPro" id="IPR036005">
    <property type="entry name" value="Creatinase/aminopeptidase-like"/>
</dbReference>
<name>A0A9P2G933_CLOBO</name>
<evidence type="ECO:0000313" key="10">
    <source>
        <dbReference type="Proteomes" id="UP000006160"/>
    </source>
</evidence>
<evidence type="ECO:0000259" key="8">
    <source>
        <dbReference type="SMART" id="SM01011"/>
    </source>
</evidence>
<dbReference type="SMART" id="SM01011">
    <property type="entry name" value="AMP_N"/>
    <property type="match status" value="1"/>
</dbReference>
<evidence type="ECO:0000256" key="1">
    <source>
        <dbReference type="ARBA" id="ARBA00001424"/>
    </source>
</evidence>
<dbReference type="GeneID" id="66318901"/>
<dbReference type="InterPro" id="IPR029149">
    <property type="entry name" value="Creatin/AminoP/Spt16_N"/>
</dbReference>
<dbReference type="CDD" id="cd01087">
    <property type="entry name" value="Prolidase"/>
    <property type="match status" value="1"/>
</dbReference>
<dbReference type="PANTHER" id="PTHR43226">
    <property type="entry name" value="XAA-PRO AMINOPEPTIDASE 3"/>
    <property type="match status" value="1"/>
</dbReference>
<dbReference type="InterPro" id="IPR052433">
    <property type="entry name" value="X-Pro_dipept-like"/>
</dbReference>
<accession>A0A9P2G933</accession>
<dbReference type="GO" id="GO:0005829">
    <property type="term" value="C:cytosol"/>
    <property type="evidence" value="ECO:0007669"/>
    <property type="project" value="TreeGrafter"/>
</dbReference>
<dbReference type="SUPFAM" id="SSF53092">
    <property type="entry name" value="Creatinase/prolidase N-terminal domain"/>
    <property type="match status" value="1"/>
</dbReference>
<dbReference type="Gene3D" id="3.90.230.10">
    <property type="entry name" value="Creatinase/methionine aminopeptidase superfamily"/>
    <property type="match status" value="1"/>
</dbReference>
<sequence>MNNQFFIKNRRNVSDKLQENSMLVMFAGKAPYKSADETYPFTPNRNFYYLTGIDRENIILIITKRNGSVNEILLIEEEDPIMAKWVGEKMKIHEAINISGVNNIDYTKNFKEFIGELISRYGYDTLYLDLERQEWGKADTNSQIFAKEVKEMYPYFSIKNIYNYISELRTVKTKEEIEKIRRAIEITKCGVEAIMKNARPGMMEYEIEAYFDYVLTSKGVKDKAFKTIAASGKNATVLHYSSNDCKCKKDDLIMFDLGAQFKYYNGDITRTFPVSGKFTERQKQIYNVVLEANEKIIKEARPGIPYLKLDDIAKKVLAEGCMKLGLISGYSEISKYYFHSVSHNLGLDTHDVGNRDVVLKPGMVITNEPGLYIPEEGIGIRIEDDLLITEDGCENLSKDIIKTIDEIEKFMELNKD</sequence>
<evidence type="ECO:0000313" key="9">
    <source>
        <dbReference type="EMBL" id="EES92193.1"/>
    </source>
</evidence>
<dbReference type="Gene3D" id="3.40.350.10">
    <property type="entry name" value="Creatinase/prolidase N-terminal domain"/>
    <property type="match status" value="1"/>
</dbReference>
<comment type="caution">
    <text evidence="9">The sequence shown here is derived from an EMBL/GenBank/DDBJ whole genome shotgun (WGS) entry which is preliminary data.</text>
</comment>
<dbReference type="Pfam" id="PF00557">
    <property type="entry name" value="Peptidase_M24"/>
    <property type="match status" value="1"/>
</dbReference>
<evidence type="ECO:0000256" key="6">
    <source>
        <dbReference type="ARBA" id="ARBA00022801"/>
    </source>
</evidence>
<comment type="similarity">
    <text evidence="3">Belongs to the peptidase M24B family.</text>
</comment>
<dbReference type="EMBL" id="ACSJ01000001">
    <property type="protein sequence ID" value="EES92193.1"/>
    <property type="molecule type" value="Genomic_DNA"/>
</dbReference>
<dbReference type="RefSeq" id="WP_004443798.1">
    <property type="nucleotide sequence ID" value="NZ_ACSJ01000001.1"/>
</dbReference>
<comment type="catalytic activity">
    <reaction evidence="1">
        <text>Release of any N-terminal amino acid, including proline, that is linked to proline, even from a dipeptide or tripeptide.</text>
        <dbReference type="EC" id="3.4.11.9"/>
    </reaction>
</comment>
<dbReference type="Proteomes" id="UP000006160">
    <property type="component" value="Unassembled WGS sequence"/>
</dbReference>
<evidence type="ECO:0000256" key="7">
    <source>
        <dbReference type="ARBA" id="ARBA00023211"/>
    </source>
</evidence>
<dbReference type="InterPro" id="IPR000994">
    <property type="entry name" value="Pept_M24"/>
</dbReference>
<dbReference type="GO" id="GO:0006508">
    <property type="term" value="P:proteolysis"/>
    <property type="evidence" value="ECO:0007669"/>
    <property type="project" value="TreeGrafter"/>
</dbReference>